<keyword evidence="2" id="KW-1185">Reference proteome</keyword>
<protein>
    <recommendedName>
        <fullName evidence="3">DUF1902 domain-containing protein</fullName>
    </recommendedName>
</protein>
<evidence type="ECO:0008006" key="3">
    <source>
        <dbReference type="Google" id="ProtNLM"/>
    </source>
</evidence>
<dbReference type="eggNOG" id="COG1598">
    <property type="taxonomic scope" value="Bacteria"/>
</dbReference>
<dbReference type="OrthoDB" id="5421907at2"/>
<dbReference type="SUPFAM" id="SSF143100">
    <property type="entry name" value="TTHA1013/TTHA0281-like"/>
    <property type="match status" value="1"/>
</dbReference>
<dbReference type="Proteomes" id="UP000010473">
    <property type="component" value="Chromosome"/>
</dbReference>
<gene>
    <name evidence="1" type="ordered locus">Sta7437_1084</name>
</gene>
<dbReference type="HOGENOM" id="CLU_181344_0_0_3"/>
<accession>K9XPW2</accession>
<reference evidence="2" key="1">
    <citation type="journal article" date="2013" name="Proc. Natl. Acad. Sci. U.S.A.">
        <title>Improving the coverage of the cyanobacterial phylum using diversity-driven genome sequencing.</title>
        <authorList>
            <person name="Shih P.M."/>
            <person name="Wu D."/>
            <person name="Latifi A."/>
            <person name="Axen S.D."/>
            <person name="Fewer D.P."/>
            <person name="Talla E."/>
            <person name="Calteau A."/>
            <person name="Cai F."/>
            <person name="Tandeau de Marsac N."/>
            <person name="Rippka R."/>
            <person name="Herdman M."/>
            <person name="Sivonen K."/>
            <person name="Coursin T."/>
            <person name="Laurent T."/>
            <person name="Goodwin L."/>
            <person name="Nolan M."/>
            <person name="Davenport K.W."/>
            <person name="Han C.S."/>
            <person name="Rubin E.M."/>
            <person name="Eisen J.A."/>
            <person name="Woyke T."/>
            <person name="Gugger M."/>
            <person name="Kerfeld C.A."/>
        </authorList>
    </citation>
    <scope>NUCLEOTIDE SEQUENCE [LARGE SCALE GENOMIC DNA]</scope>
    <source>
        <strain evidence="2">ATCC 29371 / PCC 7437</strain>
    </source>
</reference>
<dbReference type="EMBL" id="CP003653">
    <property type="protein sequence ID" value="AFZ34660.1"/>
    <property type="molecule type" value="Genomic_DNA"/>
</dbReference>
<evidence type="ECO:0000313" key="2">
    <source>
        <dbReference type="Proteomes" id="UP000010473"/>
    </source>
</evidence>
<dbReference type="STRING" id="111780.Sta7437_1084"/>
<name>K9XPW2_STAC7</name>
<dbReference type="PATRIC" id="fig|111780.3.peg.1130"/>
<dbReference type="KEGG" id="scs:Sta7437_1084"/>
<dbReference type="AlphaFoldDB" id="K9XPW2"/>
<dbReference type="InterPro" id="IPR035069">
    <property type="entry name" value="TTHA1013/TTHA0281-like"/>
</dbReference>
<dbReference type="RefSeq" id="WP_015192333.1">
    <property type="nucleotide sequence ID" value="NC_019748.1"/>
</dbReference>
<evidence type="ECO:0000313" key="1">
    <source>
        <dbReference type="EMBL" id="AFZ34660.1"/>
    </source>
</evidence>
<organism evidence="1 2">
    <name type="scientific">Stanieria cyanosphaera (strain ATCC 29371 / PCC 7437)</name>
    <dbReference type="NCBI Taxonomy" id="111780"/>
    <lineage>
        <taxon>Bacteria</taxon>
        <taxon>Bacillati</taxon>
        <taxon>Cyanobacteriota</taxon>
        <taxon>Cyanophyceae</taxon>
        <taxon>Pleurocapsales</taxon>
        <taxon>Dermocarpellaceae</taxon>
        <taxon>Stanieria</taxon>
    </lineage>
</organism>
<dbReference type="Gene3D" id="3.30.160.250">
    <property type="match status" value="1"/>
</dbReference>
<proteinExistence type="predicted"/>
<sequence length="72" mass="8033">MEKIINLHIEKLPEGYYLATTDDLQGLVVQGKTITETLEIARDVAQKLLESQTDTSLNPIAESFDYPLVIGQ</sequence>